<dbReference type="RefSeq" id="XP_025473906.1">
    <property type="nucleotide sequence ID" value="XM_025619964.1"/>
</dbReference>
<organism evidence="1 2">
    <name type="scientific">Aspergillus neoniger (strain CBS 115656)</name>
    <dbReference type="NCBI Taxonomy" id="1448310"/>
    <lineage>
        <taxon>Eukaryota</taxon>
        <taxon>Fungi</taxon>
        <taxon>Dikarya</taxon>
        <taxon>Ascomycota</taxon>
        <taxon>Pezizomycotina</taxon>
        <taxon>Eurotiomycetes</taxon>
        <taxon>Eurotiomycetidae</taxon>
        <taxon>Eurotiales</taxon>
        <taxon>Aspergillaceae</taxon>
        <taxon>Aspergillus</taxon>
        <taxon>Aspergillus subgen. Circumdati</taxon>
    </lineage>
</organism>
<evidence type="ECO:0000313" key="2">
    <source>
        <dbReference type="Proteomes" id="UP000247647"/>
    </source>
</evidence>
<sequence length="49" mass="6065">KNNILYRCINYQGLNIIIIKNHYFLLLINKIINYFSRIKIFIKFNLYNI</sequence>
<keyword evidence="2" id="KW-1185">Reference proteome</keyword>
<dbReference type="EMBL" id="KZ821513">
    <property type="protein sequence ID" value="PYH28428.1"/>
    <property type="molecule type" value="Genomic_DNA"/>
</dbReference>
<dbReference type="Proteomes" id="UP000247647">
    <property type="component" value="Unassembled WGS sequence"/>
</dbReference>
<reference evidence="1" key="1">
    <citation type="submission" date="2016-12" db="EMBL/GenBank/DDBJ databases">
        <title>The genomes of Aspergillus section Nigri reveals drivers in fungal speciation.</title>
        <authorList>
            <consortium name="DOE Joint Genome Institute"/>
            <person name="Vesth T.C."/>
            <person name="Nybo J."/>
            <person name="Theobald S."/>
            <person name="Brandl J."/>
            <person name="Frisvad J.C."/>
            <person name="Nielsen K.F."/>
            <person name="Lyhne E.K."/>
            <person name="Kogle M.E."/>
            <person name="Kuo A."/>
            <person name="Riley R."/>
            <person name="Clum A."/>
            <person name="Nolan M."/>
            <person name="Lipzen A."/>
            <person name="Salamov A."/>
            <person name="Henrissat B."/>
            <person name="Wiebenga A."/>
            <person name="De Vries R.P."/>
            <person name="Grigoriev I.V."/>
            <person name="Mortensen U.H."/>
            <person name="Andersen M.R."/>
            <person name="Baker S.E."/>
        </authorList>
    </citation>
    <scope>NUCLEOTIDE SEQUENCE [LARGE SCALE GENOMIC DNA]</scope>
    <source>
        <strain evidence="1">CBS 115656</strain>
    </source>
</reference>
<accession>A0A318YJF6</accession>
<dbReference type="AlphaFoldDB" id="A0A318YJF6"/>
<proteinExistence type="predicted"/>
<name>A0A318YJF6_ASPNB</name>
<feature type="non-terminal residue" evidence="1">
    <location>
        <position position="1"/>
    </location>
</feature>
<gene>
    <name evidence="1" type="ORF">BO87DRAFT_322221</name>
</gene>
<evidence type="ECO:0000313" key="1">
    <source>
        <dbReference type="EMBL" id="PYH28428.1"/>
    </source>
</evidence>
<dbReference type="GeneID" id="37122420"/>
<protein>
    <submittedName>
        <fullName evidence="1">Uncharacterized protein</fullName>
    </submittedName>
</protein>